<dbReference type="SUPFAM" id="SSF158457">
    <property type="entry name" value="Orange domain-like"/>
    <property type="match status" value="1"/>
</dbReference>
<keyword evidence="3" id="KW-1185">Reference proteome</keyword>
<name>A0ABM1E6N2_PRICU</name>
<accession>A0ABM1E6N2</accession>
<feature type="domain" description="Orange" evidence="2">
    <location>
        <begin position="36"/>
        <end position="65"/>
    </location>
</feature>
<dbReference type="GeneID" id="106809324"/>
<proteinExistence type="predicted"/>
<evidence type="ECO:0000313" key="4">
    <source>
        <dbReference type="RefSeq" id="XP_014667853.1"/>
    </source>
</evidence>
<evidence type="ECO:0000256" key="1">
    <source>
        <dbReference type="SAM" id="MobiDB-lite"/>
    </source>
</evidence>
<feature type="compositionally biased region" description="Polar residues" evidence="1">
    <location>
        <begin position="113"/>
        <end position="131"/>
    </location>
</feature>
<feature type="region of interest" description="Disordered" evidence="1">
    <location>
        <begin position="64"/>
        <end position="131"/>
    </location>
</feature>
<dbReference type="InterPro" id="IPR003650">
    <property type="entry name" value="Orange_dom"/>
</dbReference>
<protein>
    <submittedName>
        <fullName evidence="4">Uncharacterized protein LOC106809324</fullName>
    </submittedName>
</protein>
<sequence>MASGRLSQGWEGVNISLRTDREIYPRTNKITDSAQYRAGFHQCASHIGRYSGVSPSVRARLAKHLRRSHATSTQATANDGKSDVDREGAPVEEMKEELRSPAASPVAMDTTRETNATPPSELGSVSSTHVNITSSPRVVSCEDHGEVPLKEYTWREQAGRDGVAATRLESGEVVLVFPTEAGSRHNMLFNSGLATPPSTPPSSPDHRTNEQGSMVFANVESVYAGQSVWRPW</sequence>
<dbReference type="Proteomes" id="UP000695022">
    <property type="component" value="Unplaced"/>
</dbReference>
<feature type="compositionally biased region" description="Basic and acidic residues" evidence="1">
    <location>
        <begin position="80"/>
        <end position="99"/>
    </location>
</feature>
<dbReference type="RefSeq" id="XP_014667853.1">
    <property type="nucleotide sequence ID" value="XM_014812367.1"/>
</dbReference>
<organism evidence="3 4">
    <name type="scientific">Priapulus caudatus</name>
    <name type="common">Priapulid worm</name>
    <dbReference type="NCBI Taxonomy" id="37621"/>
    <lineage>
        <taxon>Eukaryota</taxon>
        <taxon>Metazoa</taxon>
        <taxon>Ecdysozoa</taxon>
        <taxon>Scalidophora</taxon>
        <taxon>Priapulida</taxon>
        <taxon>Priapulimorpha</taxon>
        <taxon>Priapulimorphida</taxon>
        <taxon>Priapulidae</taxon>
        <taxon>Priapulus</taxon>
    </lineage>
</organism>
<evidence type="ECO:0000259" key="2">
    <source>
        <dbReference type="PROSITE" id="PS51054"/>
    </source>
</evidence>
<gene>
    <name evidence="4" type="primary">LOC106809324</name>
</gene>
<evidence type="ECO:0000313" key="3">
    <source>
        <dbReference type="Proteomes" id="UP000695022"/>
    </source>
</evidence>
<reference evidence="4" key="1">
    <citation type="submission" date="2025-08" db="UniProtKB">
        <authorList>
            <consortium name="RefSeq"/>
        </authorList>
    </citation>
    <scope>IDENTIFICATION</scope>
</reference>
<dbReference type="PROSITE" id="PS51054">
    <property type="entry name" value="ORANGE"/>
    <property type="match status" value="1"/>
</dbReference>
<feature type="compositionally biased region" description="Polar residues" evidence="1">
    <location>
        <begin position="70"/>
        <end position="79"/>
    </location>
</feature>